<dbReference type="RefSeq" id="WP_377479980.1">
    <property type="nucleotide sequence ID" value="NZ_JBHLTN010000007.1"/>
</dbReference>
<evidence type="ECO:0000313" key="1">
    <source>
        <dbReference type="EMBL" id="MFC0591659.1"/>
    </source>
</evidence>
<proteinExistence type="predicted"/>
<accession>A0ABV6PP86</accession>
<keyword evidence="2" id="KW-1185">Reference proteome</keyword>
<protein>
    <recommendedName>
        <fullName evidence="3">Mandelate racemase/muconate lactonizing enzyme N-terminal domain-containing protein</fullName>
    </recommendedName>
</protein>
<dbReference type="Gene3D" id="3.30.390.10">
    <property type="entry name" value="Enolase-like, N-terminal domain"/>
    <property type="match status" value="1"/>
</dbReference>
<evidence type="ECO:0008006" key="3">
    <source>
        <dbReference type="Google" id="ProtNLM"/>
    </source>
</evidence>
<sequence>MKLAAVKLTPIAFRDPPLLNAAGIHEPYALRSIIELESDTGVIGLGESYGDAAFLRLAQALQATLVGMDPFDLNGLRARAAAMLRSLWSGSRKGP</sequence>
<evidence type="ECO:0000313" key="2">
    <source>
        <dbReference type="Proteomes" id="UP001589834"/>
    </source>
</evidence>
<dbReference type="InterPro" id="IPR029017">
    <property type="entry name" value="Enolase-like_N"/>
</dbReference>
<comment type="caution">
    <text evidence="1">The sequence shown here is derived from an EMBL/GenBank/DDBJ whole genome shotgun (WGS) entry which is preliminary data.</text>
</comment>
<dbReference type="Proteomes" id="UP001589834">
    <property type="component" value="Unassembled WGS sequence"/>
</dbReference>
<reference evidence="1 2" key="1">
    <citation type="submission" date="2024-09" db="EMBL/GenBank/DDBJ databases">
        <authorList>
            <person name="Sun Q."/>
            <person name="Mori K."/>
        </authorList>
    </citation>
    <scope>NUCLEOTIDE SEQUENCE [LARGE SCALE GENOMIC DNA]</scope>
    <source>
        <strain evidence="1 2">NCAIM B.02336</strain>
    </source>
</reference>
<dbReference type="SUPFAM" id="SSF54826">
    <property type="entry name" value="Enolase N-terminal domain-like"/>
    <property type="match status" value="1"/>
</dbReference>
<organism evidence="1 2">
    <name type="scientific">Ottowia pentelensis</name>
    <dbReference type="NCBI Taxonomy" id="511108"/>
    <lineage>
        <taxon>Bacteria</taxon>
        <taxon>Pseudomonadati</taxon>
        <taxon>Pseudomonadota</taxon>
        <taxon>Betaproteobacteria</taxon>
        <taxon>Burkholderiales</taxon>
        <taxon>Comamonadaceae</taxon>
        <taxon>Ottowia</taxon>
    </lineage>
</organism>
<dbReference type="EMBL" id="JBHLTN010000007">
    <property type="protein sequence ID" value="MFC0591659.1"/>
    <property type="molecule type" value="Genomic_DNA"/>
</dbReference>
<gene>
    <name evidence="1" type="ORF">ACFFGG_03725</name>
</gene>
<name>A0ABV6PP86_9BURK</name>